<reference evidence="2 3" key="1">
    <citation type="submission" date="2024-05" db="EMBL/GenBank/DDBJ databases">
        <title>Haplotype-resolved chromosome-level genome assembly of Huyou (Citrus changshanensis).</title>
        <authorList>
            <person name="Miao C."/>
            <person name="Chen W."/>
            <person name="Wu Y."/>
            <person name="Wang L."/>
            <person name="Zhao S."/>
            <person name="Grierson D."/>
            <person name="Xu C."/>
            <person name="Chen K."/>
        </authorList>
    </citation>
    <scope>NUCLEOTIDE SEQUENCE [LARGE SCALE GENOMIC DNA]</scope>
    <source>
        <strain evidence="2">01-14</strain>
        <tissue evidence="2">Leaf</tissue>
    </source>
</reference>
<dbReference type="AlphaFoldDB" id="A0AAP0LNY5"/>
<evidence type="ECO:0000313" key="3">
    <source>
        <dbReference type="Proteomes" id="UP001428341"/>
    </source>
</evidence>
<sequence length="159" mass="17527">MLNAAPPRAEPARKAVPPTRIDALRPKALVTEEANKEAIRPAMYREDVKGSSKPANHPPKTGYQEQRGNSHPQHQKLSQWNKANETTSEPSSNQEDIHVAVNQDGIGKEMEEDQLMLAVQESRKQQIGCKKSTTTASNEIHVKALNNEAGKVSKKGSEK</sequence>
<evidence type="ECO:0000313" key="2">
    <source>
        <dbReference type="EMBL" id="KAK9181512.1"/>
    </source>
</evidence>
<accession>A0AAP0LNY5</accession>
<comment type="caution">
    <text evidence="2">The sequence shown here is derived from an EMBL/GenBank/DDBJ whole genome shotgun (WGS) entry which is preliminary data.</text>
</comment>
<gene>
    <name evidence="2" type="ORF">WN944_024649</name>
</gene>
<dbReference type="EMBL" id="JBCGBO010000024">
    <property type="protein sequence ID" value="KAK9181512.1"/>
    <property type="molecule type" value="Genomic_DNA"/>
</dbReference>
<organism evidence="2 3">
    <name type="scientific">Citrus x changshan-huyou</name>
    <dbReference type="NCBI Taxonomy" id="2935761"/>
    <lineage>
        <taxon>Eukaryota</taxon>
        <taxon>Viridiplantae</taxon>
        <taxon>Streptophyta</taxon>
        <taxon>Embryophyta</taxon>
        <taxon>Tracheophyta</taxon>
        <taxon>Spermatophyta</taxon>
        <taxon>Magnoliopsida</taxon>
        <taxon>eudicotyledons</taxon>
        <taxon>Gunneridae</taxon>
        <taxon>Pentapetalae</taxon>
        <taxon>rosids</taxon>
        <taxon>malvids</taxon>
        <taxon>Sapindales</taxon>
        <taxon>Rutaceae</taxon>
        <taxon>Aurantioideae</taxon>
        <taxon>Citrus</taxon>
    </lineage>
</organism>
<keyword evidence="3" id="KW-1185">Reference proteome</keyword>
<protein>
    <submittedName>
        <fullName evidence="2">Uncharacterized protein</fullName>
    </submittedName>
</protein>
<dbReference type="Proteomes" id="UP001428341">
    <property type="component" value="Unassembled WGS sequence"/>
</dbReference>
<evidence type="ECO:0000256" key="1">
    <source>
        <dbReference type="SAM" id="MobiDB-lite"/>
    </source>
</evidence>
<feature type="compositionally biased region" description="Polar residues" evidence="1">
    <location>
        <begin position="63"/>
        <end position="94"/>
    </location>
</feature>
<name>A0AAP0LNY5_9ROSI</name>
<proteinExistence type="predicted"/>
<feature type="region of interest" description="Disordered" evidence="1">
    <location>
        <begin position="1"/>
        <end position="113"/>
    </location>
</feature>
<feature type="compositionally biased region" description="Basic and acidic residues" evidence="1">
    <location>
        <begin position="33"/>
        <end position="50"/>
    </location>
</feature>